<reference evidence="10" key="2">
    <citation type="submission" date="2025-08" db="UniProtKB">
        <authorList>
            <consortium name="RefSeq"/>
        </authorList>
    </citation>
    <scope>IDENTIFICATION</scope>
</reference>
<comment type="similarity">
    <text evidence="2">Belongs to the PEN-2 family.</text>
</comment>
<evidence type="ECO:0000256" key="3">
    <source>
        <dbReference type="ARBA" id="ARBA00022692"/>
    </source>
</evidence>
<evidence type="ECO:0000256" key="2">
    <source>
        <dbReference type="ARBA" id="ARBA00009607"/>
    </source>
</evidence>
<dbReference type="PANTHER" id="PTHR16318">
    <property type="entry name" value="GAMMA-SECRETASE SUBUNIT PEN-2"/>
    <property type="match status" value="1"/>
</dbReference>
<dbReference type="GO" id="GO:0070765">
    <property type="term" value="C:gamma-secretase complex"/>
    <property type="evidence" value="ECO:0000318"/>
    <property type="project" value="GO_Central"/>
</dbReference>
<keyword evidence="3 8" id="KW-0812">Transmembrane</keyword>
<sequence length="146" mass="16303">MEASQSQASANAALNPHPNPNSNYTNNSNSILSSTPVWPTIDGPLGLSEEESLAYARRFYKFGYALLPFLWAINCFYFWPVLRHSRSFPRLRPYVVSSAIGFSVFSVILSSWALTFAIGGEHLFGSTWDQLVMYNVADRLGLTGWS</sequence>
<dbReference type="PANTHER" id="PTHR16318:SF0">
    <property type="entry name" value="GAMMA-SECRETASE SUBUNIT PEN-2"/>
    <property type="match status" value="1"/>
</dbReference>
<keyword evidence="5 8" id="KW-1133">Transmembrane helix</keyword>
<organism evidence="9 10">
    <name type="scientific">Gossypium hirsutum</name>
    <name type="common">Upland cotton</name>
    <name type="synonym">Gossypium mexicanum</name>
    <dbReference type="NCBI Taxonomy" id="3635"/>
    <lineage>
        <taxon>Eukaryota</taxon>
        <taxon>Viridiplantae</taxon>
        <taxon>Streptophyta</taxon>
        <taxon>Embryophyta</taxon>
        <taxon>Tracheophyta</taxon>
        <taxon>Spermatophyta</taxon>
        <taxon>Magnoliopsida</taxon>
        <taxon>eudicotyledons</taxon>
        <taxon>Gunneridae</taxon>
        <taxon>Pentapetalae</taxon>
        <taxon>rosids</taxon>
        <taxon>malvids</taxon>
        <taxon>Malvales</taxon>
        <taxon>Malvaceae</taxon>
        <taxon>Malvoideae</taxon>
        <taxon>Gossypium</taxon>
    </lineage>
</organism>
<dbReference type="RefSeq" id="XP_016723911.1">
    <property type="nucleotide sequence ID" value="XM_016868422.2"/>
</dbReference>
<dbReference type="AlphaFoldDB" id="A0A1U8MAP3"/>
<accession>A0A1U8MAP3</accession>
<evidence type="ECO:0000256" key="1">
    <source>
        <dbReference type="ARBA" id="ARBA00004141"/>
    </source>
</evidence>
<evidence type="ECO:0000256" key="7">
    <source>
        <dbReference type="SAM" id="MobiDB-lite"/>
    </source>
</evidence>
<protein>
    <submittedName>
        <fullName evidence="10">Probable gamma-secretase subunit PEN-2</fullName>
    </submittedName>
</protein>
<dbReference type="GeneID" id="107935803"/>
<dbReference type="KEGG" id="ghi:107935803"/>
<gene>
    <name evidence="10" type="primary">LOC107935803</name>
</gene>
<evidence type="ECO:0000256" key="4">
    <source>
        <dbReference type="ARBA" id="ARBA00022976"/>
    </source>
</evidence>
<feature type="transmembrane region" description="Helical" evidence="8">
    <location>
        <begin position="94"/>
        <end position="118"/>
    </location>
</feature>
<proteinExistence type="inferred from homology"/>
<evidence type="ECO:0000313" key="10">
    <source>
        <dbReference type="RefSeq" id="XP_016723911.1"/>
    </source>
</evidence>
<dbReference type="PaxDb" id="3635-A0A1U8MAP3"/>
<dbReference type="OrthoDB" id="524898at2759"/>
<evidence type="ECO:0000256" key="8">
    <source>
        <dbReference type="SAM" id="Phobius"/>
    </source>
</evidence>
<dbReference type="GO" id="GO:0007219">
    <property type="term" value="P:Notch signaling pathway"/>
    <property type="evidence" value="ECO:0007669"/>
    <property type="project" value="UniProtKB-KW"/>
</dbReference>
<keyword evidence="6 8" id="KW-0472">Membrane</keyword>
<dbReference type="Proteomes" id="UP000818029">
    <property type="component" value="Chromosome D04"/>
</dbReference>
<dbReference type="STRING" id="3635.A0A1U8MAP3"/>
<evidence type="ECO:0000313" key="9">
    <source>
        <dbReference type="Proteomes" id="UP000818029"/>
    </source>
</evidence>
<evidence type="ECO:0000256" key="5">
    <source>
        <dbReference type="ARBA" id="ARBA00022989"/>
    </source>
</evidence>
<feature type="region of interest" description="Disordered" evidence="7">
    <location>
        <begin position="1"/>
        <end position="21"/>
    </location>
</feature>
<comment type="subcellular location">
    <subcellularLocation>
        <location evidence="1">Membrane</location>
        <topology evidence="1">Multi-pass membrane protein</topology>
    </subcellularLocation>
</comment>
<keyword evidence="9" id="KW-1185">Reference proteome</keyword>
<feature type="transmembrane region" description="Helical" evidence="8">
    <location>
        <begin position="62"/>
        <end position="82"/>
    </location>
</feature>
<dbReference type="SMR" id="A0A1U8MAP3"/>
<evidence type="ECO:0000256" key="6">
    <source>
        <dbReference type="ARBA" id="ARBA00023136"/>
    </source>
</evidence>
<reference evidence="9" key="1">
    <citation type="journal article" date="2020" name="Nat. Genet.">
        <title>Genomic diversifications of five Gossypium allopolyploid species and their impact on cotton improvement.</title>
        <authorList>
            <person name="Chen Z.J."/>
            <person name="Sreedasyam A."/>
            <person name="Ando A."/>
            <person name="Song Q."/>
            <person name="De Santiago L.M."/>
            <person name="Hulse-Kemp A.M."/>
            <person name="Ding M."/>
            <person name="Ye W."/>
            <person name="Kirkbride R.C."/>
            <person name="Jenkins J."/>
            <person name="Plott C."/>
            <person name="Lovell J."/>
            <person name="Lin Y.M."/>
            <person name="Vaughn R."/>
            <person name="Liu B."/>
            <person name="Simpson S."/>
            <person name="Scheffler B.E."/>
            <person name="Wen L."/>
            <person name="Saski C.A."/>
            <person name="Grover C.E."/>
            <person name="Hu G."/>
            <person name="Conover J.L."/>
            <person name="Carlson J.W."/>
            <person name="Shu S."/>
            <person name="Boston L.B."/>
            <person name="Williams M."/>
            <person name="Peterson D.G."/>
            <person name="McGee K."/>
            <person name="Jones D.C."/>
            <person name="Wendel J.F."/>
            <person name="Stelly D.M."/>
            <person name="Grimwood J."/>
            <person name="Schmutz J."/>
        </authorList>
    </citation>
    <scope>NUCLEOTIDE SEQUENCE [LARGE SCALE GENOMIC DNA]</scope>
    <source>
        <strain evidence="9">cv. TM-1</strain>
    </source>
</reference>
<dbReference type="Pfam" id="PF10251">
    <property type="entry name" value="PEN-2"/>
    <property type="match status" value="1"/>
</dbReference>
<dbReference type="InterPro" id="IPR019379">
    <property type="entry name" value="Gamma_Secretase_Asp_P_PEN2"/>
</dbReference>
<name>A0A1U8MAP3_GOSHI</name>
<keyword evidence="4" id="KW-0914">Notch signaling pathway</keyword>